<feature type="binding site" evidence="12">
    <location>
        <position position="74"/>
    </location>
    <ligand>
        <name>substrate</name>
    </ligand>
</feature>
<dbReference type="InterPro" id="IPR005260">
    <property type="entry name" value="Asp_kin_monofn"/>
</dbReference>
<dbReference type="AlphaFoldDB" id="A0A1T4NC38"/>
<feature type="binding site" evidence="12">
    <location>
        <position position="179"/>
    </location>
    <ligand>
        <name>ATP</name>
        <dbReference type="ChEBI" id="CHEBI:30616"/>
    </ligand>
</feature>
<evidence type="ECO:0000256" key="14">
    <source>
        <dbReference type="RuleBase" id="RU004249"/>
    </source>
</evidence>
<dbReference type="Gene3D" id="3.30.2130.10">
    <property type="entry name" value="VC0802-like"/>
    <property type="match status" value="1"/>
</dbReference>
<dbReference type="PANTHER" id="PTHR21499">
    <property type="entry name" value="ASPARTATE KINASE"/>
    <property type="match status" value="1"/>
</dbReference>
<evidence type="ECO:0000256" key="8">
    <source>
        <dbReference type="ARBA" id="ARBA00022777"/>
    </source>
</evidence>
<comment type="pathway">
    <text evidence="3 14">Amino-acid biosynthesis; L-threonine biosynthesis; L-threonine from L-aspartate: step 1/5.</text>
</comment>
<comment type="similarity">
    <text evidence="4 13">Belongs to the aspartokinase family.</text>
</comment>
<keyword evidence="17" id="KW-1185">Reference proteome</keyword>
<dbReference type="GO" id="GO:0009090">
    <property type="term" value="P:homoserine biosynthetic process"/>
    <property type="evidence" value="ECO:0007669"/>
    <property type="project" value="TreeGrafter"/>
</dbReference>
<evidence type="ECO:0000256" key="11">
    <source>
        <dbReference type="ARBA" id="ARBA00047872"/>
    </source>
</evidence>
<dbReference type="InterPro" id="IPR041740">
    <property type="entry name" value="AKii-LysC-BS"/>
</dbReference>
<dbReference type="STRING" id="115783.SAMN02745119_01552"/>
<protein>
    <recommendedName>
        <fullName evidence="13">Aspartokinase</fullName>
        <ecNumber evidence="13">2.7.2.4</ecNumber>
    </recommendedName>
</protein>
<feature type="domain" description="ACT" evidence="15">
    <location>
        <begin position="264"/>
        <end position="347"/>
    </location>
</feature>
<comment type="catalytic activity">
    <reaction evidence="11 13">
        <text>L-aspartate + ATP = 4-phospho-L-aspartate + ADP</text>
        <dbReference type="Rhea" id="RHEA:23776"/>
        <dbReference type="ChEBI" id="CHEBI:29991"/>
        <dbReference type="ChEBI" id="CHEBI:30616"/>
        <dbReference type="ChEBI" id="CHEBI:57535"/>
        <dbReference type="ChEBI" id="CHEBI:456216"/>
        <dbReference type="EC" id="2.7.2.4"/>
    </reaction>
</comment>
<feature type="binding site" evidence="12">
    <location>
        <begin position="173"/>
        <end position="174"/>
    </location>
    <ligand>
        <name>ATP</name>
        <dbReference type="ChEBI" id="CHEBI:30616"/>
    </ligand>
</feature>
<dbReference type="GO" id="GO:0009088">
    <property type="term" value="P:threonine biosynthetic process"/>
    <property type="evidence" value="ECO:0007669"/>
    <property type="project" value="UniProtKB-UniPathway"/>
</dbReference>
<dbReference type="PIRSF" id="PIRSF000726">
    <property type="entry name" value="Asp_kin"/>
    <property type="match status" value="1"/>
</dbReference>
<dbReference type="InterPro" id="IPR054352">
    <property type="entry name" value="ACT_Aspartokinase"/>
</dbReference>
<evidence type="ECO:0000256" key="3">
    <source>
        <dbReference type="ARBA" id="ARBA00005139"/>
    </source>
</evidence>
<evidence type="ECO:0000256" key="1">
    <source>
        <dbReference type="ARBA" id="ARBA00004766"/>
    </source>
</evidence>
<comment type="pathway">
    <text evidence="2 14">Amino-acid biosynthesis; L-methionine biosynthesis via de novo pathway; L-homoserine from L-aspartate: step 1/3.</text>
</comment>
<dbReference type="OrthoDB" id="9799110at2"/>
<dbReference type="GO" id="GO:0009089">
    <property type="term" value="P:lysine biosynthetic process via diaminopimelate"/>
    <property type="evidence" value="ECO:0007669"/>
    <property type="project" value="UniProtKB-UniPathway"/>
</dbReference>
<keyword evidence="8 13" id="KW-0418">Kinase</keyword>
<dbReference type="NCBIfam" id="TIGR00656">
    <property type="entry name" value="asp_kin_monofn"/>
    <property type="match status" value="1"/>
</dbReference>
<reference evidence="17" key="1">
    <citation type="submission" date="2017-02" db="EMBL/GenBank/DDBJ databases">
        <authorList>
            <person name="Varghese N."/>
            <person name="Submissions S."/>
        </authorList>
    </citation>
    <scope>NUCLEOTIDE SEQUENCE [LARGE SCALE GENOMIC DNA]</scope>
    <source>
        <strain evidence="17">ATCC BAA-34</strain>
    </source>
</reference>
<dbReference type="PROSITE" id="PS51671">
    <property type="entry name" value="ACT"/>
    <property type="match status" value="1"/>
</dbReference>
<dbReference type="InterPro" id="IPR036393">
    <property type="entry name" value="AceGlu_kinase-like_sf"/>
</dbReference>
<keyword evidence="10" id="KW-0457">Lysine biosynthesis</keyword>
<keyword evidence="5 14" id="KW-0028">Amino-acid biosynthesis</keyword>
<evidence type="ECO:0000256" key="4">
    <source>
        <dbReference type="ARBA" id="ARBA00010122"/>
    </source>
</evidence>
<dbReference type="InterPro" id="IPR045865">
    <property type="entry name" value="ACT-like_dom_sf"/>
</dbReference>
<proteinExistence type="inferred from homology"/>
<dbReference type="Gene3D" id="3.40.1160.10">
    <property type="entry name" value="Acetylglutamate kinase-like"/>
    <property type="match status" value="1"/>
</dbReference>
<dbReference type="Pfam" id="PF01842">
    <property type="entry name" value="ACT"/>
    <property type="match status" value="1"/>
</dbReference>
<dbReference type="RefSeq" id="WP_078789858.1">
    <property type="nucleotide sequence ID" value="NZ_FUWR01000007.1"/>
</dbReference>
<evidence type="ECO:0000256" key="9">
    <source>
        <dbReference type="ARBA" id="ARBA00022840"/>
    </source>
</evidence>
<gene>
    <name evidence="16" type="ORF">SAMN02745119_01552</name>
</gene>
<evidence type="ECO:0000313" key="16">
    <source>
        <dbReference type="EMBL" id="SJZ76408.1"/>
    </source>
</evidence>
<sequence length="404" mass="43482">MALVVQKYGGTSVGTTDRIKNVAKRIIKTYEAGNEVVVVVSAMSGETNKLVALANEMMDIPDNREYDVVVATGEQVTIGLLSMYLKSLGYKAKSYMGWQVPIITDSTFSKARIESIDDTKVRADLKAGNIVVVAGFQGMDKDGNLTTLGRGGSDTSAVALAAALKADVCEIYTDVDGVYTTDPNVCKEARKVEKVSYDEMLELASLGAKVLQIRSVEFAKKFNVDIHVRSSLNENTGTMVTREDKDMEGILVSGVAYDKNEAKIAVLGVPDKPGIAAKLLTPLSDAAISVDMIVQNVSHDGLTDFTFTVTKADLKQALLITNEAAKEIQAKEVQADENISKISIVGLGMRSHAGVATRMFAVLAKNNINIGMISTSEIKVSVVIDEKYTELAVRVLHEEFGLQG</sequence>
<accession>A0A1T4NC38</accession>
<dbReference type="Pfam" id="PF00696">
    <property type="entry name" value="AA_kinase"/>
    <property type="match status" value="1"/>
</dbReference>
<dbReference type="EC" id="2.7.2.4" evidence="13"/>
<dbReference type="SUPFAM" id="SSF53633">
    <property type="entry name" value="Carbamate kinase-like"/>
    <property type="match status" value="1"/>
</dbReference>
<dbReference type="CDD" id="cd04913">
    <property type="entry name" value="ACT_AKii-LysC-BS-like_1"/>
    <property type="match status" value="1"/>
</dbReference>
<evidence type="ECO:0000256" key="13">
    <source>
        <dbReference type="RuleBase" id="RU003448"/>
    </source>
</evidence>
<feature type="binding site" evidence="12">
    <location>
        <position position="47"/>
    </location>
    <ligand>
        <name>substrate</name>
    </ligand>
</feature>
<keyword evidence="7 12" id="KW-0547">Nucleotide-binding</keyword>
<dbReference type="Pfam" id="PF22468">
    <property type="entry name" value="ACT_9"/>
    <property type="match status" value="1"/>
</dbReference>
<dbReference type="UniPathway" id="UPA00050">
    <property type="reaction ID" value="UER00461"/>
</dbReference>
<keyword evidence="6 13" id="KW-0808">Transferase</keyword>
<comment type="pathway">
    <text evidence="1 14">Amino-acid biosynthesis; L-lysine biosynthesis via DAP pathway; (S)-tetrahydrodipicolinate from L-aspartate: step 1/4.</text>
</comment>
<evidence type="ECO:0000313" key="17">
    <source>
        <dbReference type="Proteomes" id="UP000190102"/>
    </source>
</evidence>
<dbReference type="InterPro" id="IPR002912">
    <property type="entry name" value="ACT_dom"/>
</dbReference>
<dbReference type="NCBIfam" id="NF005155">
    <property type="entry name" value="PRK06635.1-4"/>
    <property type="match status" value="1"/>
</dbReference>
<dbReference type="InterPro" id="IPR001341">
    <property type="entry name" value="Asp_kinase"/>
</dbReference>
<dbReference type="CDD" id="cd04923">
    <property type="entry name" value="ACT_AK-LysC-DapG-like_2"/>
    <property type="match status" value="1"/>
</dbReference>
<dbReference type="GO" id="GO:0005524">
    <property type="term" value="F:ATP binding"/>
    <property type="evidence" value="ECO:0007669"/>
    <property type="project" value="UniProtKB-KW"/>
</dbReference>
<evidence type="ECO:0000256" key="7">
    <source>
        <dbReference type="ARBA" id="ARBA00022741"/>
    </source>
</evidence>
<organism evidence="16 17">
    <name type="scientific">Trichlorobacter thiogenes</name>
    <dbReference type="NCBI Taxonomy" id="115783"/>
    <lineage>
        <taxon>Bacteria</taxon>
        <taxon>Pseudomonadati</taxon>
        <taxon>Thermodesulfobacteriota</taxon>
        <taxon>Desulfuromonadia</taxon>
        <taxon>Geobacterales</taxon>
        <taxon>Geobacteraceae</taxon>
        <taxon>Trichlorobacter</taxon>
    </lineage>
</organism>
<keyword evidence="9 12" id="KW-0067">ATP-binding</keyword>
<dbReference type="GO" id="GO:0005829">
    <property type="term" value="C:cytosol"/>
    <property type="evidence" value="ECO:0007669"/>
    <property type="project" value="TreeGrafter"/>
</dbReference>
<feature type="binding site" evidence="12">
    <location>
        <begin position="7"/>
        <end position="10"/>
    </location>
    <ligand>
        <name>ATP</name>
        <dbReference type="ChEBI" id="CHEBI:30616"/>
    </ligand>
</feature>
<evidence type="ECO:0000256" key="12">
    <source>
        <dbReference type="PIRSR" id="PIRSR000726-1"/>
    </source>
</evidence>
<dbReference type="NCBIfam" id="TIGR00657">
    <property type="entry name" value="asp_kinases"/>
    <property type="match status" value="1"/>
</dbReference>
<dbReference type="FunFam" id="3.30.2130.10:FF:000002">
    <property type="entry name" value="Aspartokinase"/>
    <property type="match status" value="1"/>
</dbReference>
<dbReference type="PANTHER" id="PTHR21499:SF3">
    <property type="entry name" value="ASPARTOKINASE"/>
    <property type="match status" value="1"/>
</dbReference>
<dbReference type="EMBL" id="FUWR01000007">
    <property type="protein sequence ID" value="SJZ76408.1"/>
    <property type="molecule type" value="Genomic_DNA"/>
</dbReference>
<dbReference type="InterPro" id="IPR001048">
    <property type="entry name" value="Asp/Glu/Uridylate_kinase"/>
</dbReference>
<evidence type="ECO:0000256" key="10">
    <source>
        <dbReference type="ARBA" id="ARBA00023154"/>
    </source>
</evidence>
<evidence type="ECO:0000256" key="2">
    <source>
        <dbReference type="ARBA" id="ARBA00004986"/>
    </source>
</evidence>
<feature type="binding site" evidence="12">
    <location>
        <begin position="209"/>
        <end position="210"/>
    </location>
    <ligand>
        <name>ATP</name>
        <dbReference type="ChEBI" id="CHEBI:30616"/>
    </ligand>
</feature>
<dbReference type="GO" id="GO:0004072">
    <property type="term" value="F:aspartate kinase activity"/>
    <property type="evidence" value="ECO:0007669"/>
    <property type="project" value="UniProtKB-EC"/>
</dbReference>
<evidence type="ECO:0000256" key="6">
    <source>
        <dbReference type="ARBA" id="ARBA00022679"/>
    </source>
</evidence>
<dbReference type="SUPFAM" id="SSF55021">
    <property type="entry name" value="ACT-like"/>
    <property type="match status" value="2"/>
</dbReference>
<evidence type="ECO:0000256" key="5">
    <source>
        <dbReference type="ARBA" id="ARBA00022605"/>
    </source>
</evidence>
<dbReference type="FunFam" id="3.40.1160.10:FF:000002">
    <property type="entry name" value="Aspartokinase"/>
    <property type="match status" value="1"/>
</dbReference>
<name>A0A1T4NC38_9BACT</name>
<dbReference type="PROSITE" id="PS00324">
    <property type="entry name" value="ASPARTOKINASE"/>
    <property type="match status" value="1"/>
</dbReference>
<evidence type="ECO:0000259" key="15">
    <source>
        <dbReference type="PROSITE" id="PS51671"/>
    </source>
</evidence>
<dbReference type="NCBIfam" id="NF005154">
    <property type="entry name" value="PRK06635.1-2"/>
    <property type="match status" value="1"/>
</dbReference>
<dbReference type="CDD" id="cd04261">
    <property type="entry name" value="AAK_AKii-LysC-BS"/>
    <property type="match status" value="1"/>
</dbReference>
<dbReference type="UniPathway" id="UPA00034">
    <property type="reaction ID" value="UER00015"/>
</dbReference>
<dbReference type="Proteomes" id="UP000190102">
    <property type="component" value="Unassembled WGS sequence"/>
</dbReference>
<dbReference type="UniPathway" id="UPA00051">
    <property type="reaction ID" value="UER00462"/>
</dbReference>
<dbReference type="InterPro" id="IPR018042">
    <property type="entry name" value="Aspartate_kinase_CS"/>
</dbReference>